<reference evidence="2" key="1">
    <citation type="submission" date="2001-04" db="EMBL/GenBank/DDBJ databases">
        <title>Plasticity and conservation of an enigmatic multigene family occurring among large double-stranded DNA viruses of insects and bacteria, the bro-like genes.</title>
        <authorList>
            <person name="Bideshi D.K."/>
            <person name="Stasiak K."/>
            <person name="Renault S."/>
            <person name="Federici B.A."/>
            <person name="Bigot Y."/>
        </authorList>
    </citation>
    <scope>NUCLEOTIDE SEQUENCE</scope>
    <source>
        <strain evidence="2">A</strain>
    </source>
</reference>
<evidence type="ECO:0000313" key="2">
    <source>
        <dbReference type="EMBL" id="CAC84477.1"/>
    </source>
</evidence>
<dbReference type="InterPro" id="IPR003497">
    <property type="entry name" value="BRO_N_domain"/>
</dbReference>
<evidence type="ECO:0000259" key="1">
    <source>
        <dbReference type="PROSITE" id="PS51750"/>
    </source>
</evidence>
<protein>
    <submittedName>
        <fullName evidence="2">AV1-BRO-l6 protein</fullName>
    </submittedName>
</protein>
<organism evidence="2">
    <name type="scientific">Spodoptera frugiperda ascovirus 1a</name>
    <name type="common">SfAV-1a</name>
    <dbReference type="NCBI Taxonomy" id="113370"/>
    <lineage>
        <taxon>Viruses</taxon>
        <taxon>Varidnaviria</taxon>
        <taxon>Bamfordvirae</taxon>
        <taxon>Nucleocytoviricota</taxon>
        <taxon>Megaviricetes</taxon>
        <taxon>Pimascovirales</taxon>
        <taxon>Pimascovirales incertae sedis</taxon>
        <taxon>Ascoviridae</taxon>
        <taxon>Ascovirus</taxon>
        <taxon>Ascovirus sfav1a</taxon>
    </lineage>
</organism>
<dbReference type="PROSITE" id="PS51750">
    <property type="entry name" value="BRO_N"/>
    <property type="match status" value="1"/>
</dbReference>
<sequence length="217" mass="24950">MSITNIRFGDRVINVLTINVDGELWYHAMTVLSEALEDSLSGGEKSIERIVSSYNIRTDCSVECYPIEIQKGRKKAKRYSLCSLFINHRGLHELVLGCDCKFSRMYKHYLVNEYVKSVGVNPLREFELWYSQSELGLLCRDESVNGYVYIATNVHLSASGVYALGCAVDLDARLNDMNSGSLHDFYTVLCFECTNYTVVAEKLHNYLRPHRIRRDFY</sequence>
<accession>Q8JJX5</accession>
<dbReference type="Pfam" id="PF13455">
    <property type="entry name" value="MUG113"/>
    <property type="match status" value="1"/>
</dbReference>
<dbReference type="EMBL" id="AJ312701">
    <property type="protein sequence ID" value="CAC84477.1"/>
    <property type="molecule type" value="Genomic_DNA"/>
</dbReference>
<organismHost>
    <name type="scientific">Spodoptera frugiperda</name>
    <name type="common">Fall armyworm</name>
    <dbReference type="NCBI Taxonomy" id="7108"/>
</organismHost>
<feature type="non-terminal residue" evidence="2">
    <location>
        <position position="217"/>
    </location>
</feature>
<proteinExistence type="predicted"/>
<name>Q8JJX5_SFAVA</name>
<feature type="domain" description="Bro-N" evidence="1">
    <location>
        <begin position="1"/>
        <end position="122"/>
    </location>
</feature>